<feature type="binding site" evidence="15">
    <location>
        <begin position="201"/>
        <end position="204"/>
    </location>
    <ligand>
        <name>ATP</name>
        <dbReference type="ChEBI" id="CHEBI:30616"/>
    </ligand>
</feature>
<dbReference type="GO" id="GO:0004592">
    <property type="term" value="F:pantoate-beta-alanine ligase activity"/>
    <property type="evidence" value="ECO:0007669"/>
    <property type="project" value="UniProtKB-UniRule"/>
</dbReference>
<comment type="function">
    <text evidence="13 15">Catalyzes the condensation of pantoate with beta-alanine in an ATP-dependent reaction via a pantoyl-adenylate intermediate.</text>
</comment>
<protein>
    <recommendedName>
        <fullName evidence="5 15">Pantothenate synthetase</fullName>
        <shortName evidence="15">PS</shortName>
        <ecNumber evidence="4 15">6.3.2.1</ecNumber>
    </recommendedName>
    <alternativeName>
        <fullName evidence="14 15">Pantoate--beta-alanine ligase</fullName>
    </alternativeName>
    <alternativeName>
        <fullName evidence="11 15">Pantoate-activating enzyme</fullName>
    </alternativeName>
</protein>
<comment type="subunit">
    <text evidence="15">Homodimer.</text>
</comment>
<dbReference type="Proteomes" id="UP000276542">
    <property type="component" value="Unassembled WGS sequence"/>
</dbReference>
<gene>
    <name evidence="15" type="primary">panC</name>
    <name evidence="16" type="ORF">D4739_07560</name>
</gene>
<name>A0A3A5HJ89_9ACTN</name>
<evidence type="ECO:0000256" key="7">
    <source>
        <dbReference type="ARBA" id="ARBA00022598"/>
    </source>
</evidence>
<evidence type="ECO:0000256" key="14">
    <source>
        <dbReference type="ARBA" id="ARBA00077433"/>
    </source>
</evidence>
<keyword evidence="7 15" id="KW-0436">Ligase</keyword>
<comment type="subcellular location">
    <subcellularLocation>
        <location evidence="1 15">Cytoplasm</location>
    </subcellularLocation>
</comment>
<comment type="miscellaneous">
    <text evidence="15">The reaction proceeds by a bi uni uni bi ping pong mechanism.</text>
</comment>
<evidence type="ECO:0000256" key="15">
    <source>
        <dbReference type="HAMAP-Rule" id="MF_00158"/>
    </source>
</evidence>
<dbReference type="EC" id="6.3.2.1" evidence="4 15"/>
<evidence type="ECO:0000256" key="2">
    <source>
        <dbReference type="ARBA" id="ARBA00004990"/>
    </source>
</evidence>
<dbReference type="PANTHER" id="PTHR21299:SF1">
    <property type="entry name" value="PANTOATE--BETA-ALANINE LIGASE"/>
    <property type="match status" value="1"/>
</dbReference>
<evidence type="ECO:0000256" key="3">
    <source>
        <dbReference type="ARBA" id="ARBA00009256"/>
    </source>
</evidence>
<dbReference type="GO" id="GO:0005524">
    <property type="term" value="F:ATP binding"/>
    <property type="evidence" value="ECO:0007669"/>
    <property type="project" value="UniProtKB-KW"/>
</dbReference>
<evidence type="ECO:0000256" key="6">
    <source>
        <dbReference type="ARBA" id="ARBA00022490"/>
    </source>
</evidence>
<dbReference type="HAMAP" id="MF_00158">
    <property type="entry name" value="PanC"/>
    <property type="match status" value="1"/>
</dbReference>
<dbReference type="SUPFAM" id="SSF52374">
    <property type="entry name" value="Nucleotidylyl transferase"/>
    <property type="match status" value="1"/>
</dbReference>
<dbReference type="RefSeq" id="WP_120061791.1">
    <property type="nucleotide sequence ID" value="NZ_QYRP01000002.1"/>
</dbReference>
<accession>A0A3A5HJ89</accession>
<comment type="similarity">
    <text evidence="3 15">Belongs to the pantothenate synthetase family.</text>
</comment>
<keyword evidence="10 15" id="KW-0067">ATP-binding</keyword>
<feature type="binding site" evidence="15">
    <location>
        <position position="69"/>
    </location>
    <ligand>
        <name>beta-alanine</name>
        <dbReference type="ChEBI" id="CHEBI:57966"/>
    </ligand>
</feature>
<evidence type="ECO:0000256" key="5">
    <source>
        <dbReference type="ARBA" id="ARBA00014155"/>
    </source>
</evidence>
<sequence length="303" mass="32679">MAPHHEPVLASTRTELAALLADARRDDRQIGFVPTMGALHEGHASLMRVARKHVGDGPVVVSIFVNPMQFGSGEDLDRYPRTLDADLVICGEEGVDVVFAPSVEEMYPHGVPASDREPDGVTVVPAPALADILEGEVRPGHFRGVLTVVAKLFGLVRPDVAVFGQKDYQQLALIRRMAEDLCMGVEVIGAETRRDPDGLAMSSRNRYLSPEEREHALSLSRALRRAQATGFEGADHALAAARAELREAHGVDLDYLVITAADLGRLPDEVLPGTEGRILIAARVGSTRLIDNLPITLGNKGDN</sequence>
<comment type="pathway">
    <text evidence="2 15">Cofactor biosynthesis; (R)-pantothenate biosynthesis; (R)-pantothenate from (R)-pantoate and beta-alanine: step 1/1.</text>
</comment>
<evidence type="ECO:0000313" key="16">
    <source>
        <dbReference type="EMBL" id="RJS47837.1"/>
    </source>
</evidence>
<feature type="binding site" evidence="15">
    <location>
        <begin position="36"/>
        <end position="43"/>
    </location>
    <ligand>
        <name>ATP</name>
        <dbReference type="ChEBI" id="CHEBI:30616"/>
    </ligand>
</feature>
<keyword evidence="6 15" id="KW-0963">Cytoplasm</keyword>
<dbReference type="OrthoDB" id="9773087at2"/>
<dbReference type="CDD" id="cd00560">
    <property type="entry name" value="PanC"/>
    <property type="match status" value="1"/>
</dbReference>
<dbReference type="InterPro" id="IPR042176">
    <property type="entry name" value="Pantoate_ligase_C"/>
</dbReference>
<feature type="binding site" evidence="15">
    <location>
        <position position="69"/>
    </location>
    <ligand>
        <name>(R)-pantoate</name>
        <dbReference type="ChEBI" id="CHEBI:15980"/>
    </ligand>
</feature>
<reference evidence="17" key="1">
    <citation type="submission" date="2018-09" db="EMBL/GenBank/DDBJ databases">
        <authorList>
            <person name="Zhu H."/>
        </authorList>
    </citation>
    <scope>NUCLEOTIDE SEQUENCE [LARGE SCALE GENOMIC DNA]</scope>
    <source>
        <strain evidence="17">K1W22B-1</strain>
    </source>
</reference>
<evidence type="ECO:0000256" key="13">
    <source>
        <dbReference type="ARBA" id="ARBA00055042"/>
    </source>
</evidence>
<evidence type="ECO:0000256" key="12">
    <source>
        <dbReference type="ARBA" id="ARBA00048258"/>
    </source>
</evidence>
<dbReference type="InterPro" id="IPR014729">
    <property type="entry name" value="Rossmann-like_a/b/a_fold"/>
</dbReference>
<dbReference type="UniPathway" id="UPA00028">
    <property type="reaction ID" value="UER00005"/>
</dbReference>
<feature type="binding site" evidence="15">
    <location>
        <begin position="164"/>
        <end position="167"/>
    </location>
    <ligand>
        <name>ATP</name>
        <dbReference type="ChEBI" id="CHEBI:30616"/>
    </ligand>
</feature>
<dbReference type="Gene3D" id="3.40.50.620">
    <property type="entry name" value="HUPs"/>
    <property type="match status" value="1"/>
</dbReference>
<proteinExistence type="inferred from homology"/>
<dbReference type="InterPro" id="IPR003721">
    <property type="entry name" value="Pantoate_ligase"/>
</dbReference>
<comment type="catalytic activity">
    <reaction evidence="12 15">
        <text>(R)-pantoate + beta-alanine + ATP = (R)-pantothenate + AMP + diphosphate + H(+)</text>
        <dbReference type="Rhea" id="RHEA:10912"/>
        <dbReference type="ChEBI" id="CHEBI:15378"/>
        <dbReference type="ChEBI" id="CHEBI:15980"/>
        <dbReference type="ChEBI" id="CHEBI:29032"/>
        <dbReference type="ChEBI" id="CHEBI:30616"/>
        <dbReference type="ChEBI" id="CHEBI:33019"/>
        <dbReference type="ChEBI" id="CHEBI:57966"/>
        <dbReference type="ChEBI" id="CHEBI:456215"/>
        <dbReference type="EC" id="6.3.2.1"/>
    </reaction>
</comment>
<dbReference type="EMBL" id="QYRP01000002">
    <property type="protein sequence ID" value="RJS47837.1"/>
    <property type="molecule type" value="Genomic_DNA"/>
</dbReference>
<organism evidence="16 17">
    <name type="scientific">Nocardioides cavernaquae</name>
    <dbReference type="NCBI Taxonomy" id="2321396"/>
    <lineage>
        <taxon>Bacteria</taxon>
        <taxon>Bacillati</taxon>
        <taxon>Actinomycetota</taxon>
        <taxon>Actinomycetes</taxon>
        <taxon>Propionibacteriales</taxon>
        <taxon>Nocardioidaceae</taxon>
        <taxon>Nocardioides</taxon>
    </lineage>
</organism>
<evidence type="ECO:0000256" key="8">
    <source>
        <dbReference type="ARBA" id="ARBA00022655"/>
    </source>
</evidence>
<dbReference type="Pfam" id="PF02569">
    <property type="entry name" value="Pantoate_ligase"/>
    <property type="match status" value="1"/>
</dbReference>
<evidence type="ECO:0000313" key="17">
    <source>
        <dbReference type="Proteomes" id="UP000276542"/>
    </source>
</evidence>
<feature type="active site" description="Proton donor" evidence="15">
    <location>
        <position position="43"/>
    </location>
</feature>
<dbReference type="NCBIfam" id="TIGR00018">
    <property type="entry name" value="panC"/>
    <property type="match status" value="1"/>
</dbReference>
<keyword evidence="9 15" id="KW-0547">Nucleotide-binding</keyword>
<evidence type="ECO:0000256" key="9">
    <source>
        <dbReference type="ARBA" id="ARBA00022741"/>
    </source>
</evidence>
<evidence type="ECO:0000256" key="1">
    <source>
        <dbReference type="ARBA" id="ARBA00004496"/>
    </source>
</evidence>
<evidence type="ECO:0000256" key="11">
    <source>
        <dbReference type="ARBA" id="ARBA00032806"/>
    </source>
</evidence>
<evidence type="ECO:0000256" key="4">
    <source>
        <dbReference type="ARBA" id="ARBA00012219"/>
    </source>
</evidence>
<evidence type="ECO:0000256" key="10">
    <source>
        <dbReference type="ARBA" id="ARBA00022840"/>
    </source>
</evidence>
<dbReference type="PANTHER" id="PTHR21299">
    <property type="entry name" value="CYTIDYLATE KINASE/PANTOATE-BETA-ALANINE LIGASE"/>
    <property type="match status" value="1"/>
</dbReference>
<comment type="caution">
    <text evidence="16">The sequence shown here is derived from an EMBL/GenBank/DDBJ whole genome shotgun (WGS) entry which is preliminary data.</text>
</comment>
<dbReference type="GO" id="GO:0005829">
    <property type="term" value="C:cytosol"/>
    <property type="evidence" value="ECO:0007669"/>
    <property type="project" value="TreeGrafter"/>
</dbReference>
<dbReference type="AlphaFoldDB" id="A0A3A5HJ89"/>
<comment type="caution">
    <text evidence="15">Lacks conserved residue(s) required for the propagation of feature annotation.</text>
</comment>
<keyword evidence="17" id="KW-1185">Reference proteome</keyword>
<keyword evidence="8 15" id="KW-0566">Pantothenate biosynthesis</keyword>
<dbReference type="GO" id="GO:0015940">
    <property type="term" value="P:pantothenate biosynthetic process"/>
    <property type="evidence" value="ECO:0007669"/>
    <property type="project" value="UniProtKB-UniRule"/>
</dbReference>
<dbReference type="Gene3D" id="3.30.1300.10">
    <property type="entry name" value="Pantoate-beta-alanine ligase, C-terminal domain"/>
    <property type="match status" value="1"/>
</dbReference>
<dbReference type="FunFam" id="3.40.50.620:FF:000114">
    <property type="entry name" value="Pantothenate synthetase"/>
    <property type="match status" value="1"/>
</dbReference>
<feature type="binding site" evidence="15">
    <location>
        <position position="170"/>
    </location>
    <ligand>
        <name>(R)-pantoate</name>
        <dbReference type="ChEBI" id="CHEBI:15980"/>
    </ligand>
</feature>